<dbReference type="InterPro" id="IPR009506">
    <property type="entry name" value="YjiS-like"/>
</dbReference>
<protein>
    <recommendedName>
        <fullName evidence="1">YjiS-like domain-containing protein</fullName>
    </recommendedName>
</protein>
<gene>
    <name evidence="2" type="ORF">DK389_23425</name>
</gene>
<feature type="domain" description="YjiS-like" evidence="1">
    <location>
        <begin position="48"/>
        <end position="81"/>
    </location>
</feature>
<evidence type="ECO:0000313" key="2">
    <source>
        <dbReference type="EMBL" id="AWN42908.1"/>
    </source>
</evidence>
<dbReference type="Pfam" id="PF06568">
    <property type="entry name" value="YjiS-like"/>
    <property type="match status" value="1"/>
</dbReference>
<dbReference type="OrthoDB" id="8244198at2"/>
<keyword evidence="3" id="KW-1185">Reference proteome</keyword>
<sequence>MTRPYRRIIGNAEADAGTVIVLTDLFASLGHLAGPWCGDHTMLTAITRSFRLWCERRKADHELAALDDRMLEDIGLCRYELDERHARLRR</sequence>
<reference evidence="3" key="1">
    <citation type="submission" date="2018-05" db="EMBL/GenBank/DDBJ databases">
        <title>Complete Genome Sequence of Methylobacterium sp. 17SD2-17.</title>
        <authorList>
            <person name="Srinivasan S."/>
        </authorList>
    </citation>
    <scope>NUCLEOTIDE SEQUENCE [LARGE SCALE GENOMIC DNA]</scope>
    <source>
        <strain evidence="3">17SD2-17</strain>
    </source>
</reference>
<dbReference type="AlphaFoldDB" id="A0A2U8WBA6"/>
<proteinExistence type="predicted"/>
<organism evidence="2 3">
    <name type="scientific">Methylobacterium durans</name>
    <dbReference type="NCBI Taxonomy" id="2202825"/>
    <lineage>
        <taxon>Bacteria</taxon>
        <taxon>Pseudomonadati</taxon>
        <taxon>Pseudomonadota</taxon>
        <taxon>Alphaproteobacteria</taxon>
        <taxon>Hyphomicrobiales</taxon>
        <taxon>Methylobacteriaceae</taxon>
        <taxon>Methylobacterium</taxon>
    </lineage>
</organism>
<dbReference type="Proteomes" id="UP000245926">
    <property type="component" value="Chromosome"/>
</dbReference>
<evidence type="ECO:0000259" key="1">
    <source>
        <dbReference type="Pfam" id="PF06568"/>
    </source>
</evidence>
<dbReference type="KEGG" id="mets:DK389_23425"/>
<evidence type="ECO:0000313" key="3">
    <source>
        <dbReference type="Proteomes" id="UP000245926"/>
    </source>
</evidence>
<accession>A0A2U8WBA6</accession>
<name>A0A2U8WBA6_9HYPH</name>
<dbReference type="EMBL" id="CP029550">
    <property type="protein sequence ID" value="AWN42908.1"/>
    <property type="molecule type" value="Genomic_DNA"/>
</dbReference>